<feature type="region of interest" description="Disordered" evidence="4">
    <location>
        <begin position="260"/>
        <end position="280"/>
    </location>
</feature>
<keyword evidence="7" id="KW-1185">Reference proteome</keyword>
<dbReference type="SUPFAM" id="SSF55120">
    <property type="entry name" value="Pseudouridine synthase"/>
    <property type="match status" value="1"/>
</dbReference>
<evidence type="ECO:0000256" key="3">
    <source>
        <dbReference type="ARBA" id="ARBA00023235"/>
    </source>
</evidence>
<evidence type="ECO:0000313" key="6">
    <source>
        <dbReference type="EMBL" id="OQS05466.1"/>
    </source>
</evidence>
<feature type="region of interest" description="Disordered" evidence="4">
    <location>
        <begin position="1"/>
        <end position="36"/>
    </location>
</feature>
<dbReference type="EMBL" id="JNBS01000452">
    <property type="protein sequence ID" value="OQS05466.1"/>
    <property type="molecule type" value="Genomic_DNA"/>
</dbReference>
<reference evidence="6 7" key="1">
    <citation type="journal article" date="2014" name="Genome Biol. Evol.">
        <title>The secreted proteins of Achlya hypogyna and Thraustotheca clavata identify the ancestral oomycete secretome and reveal gene acquisitions by horizontal gene transfer.</title>
        <authorList>
            <person name="Misner I."/>
            <person name="Blouin N."/>
            <person name="Leonard G."/>
            <person name="Richards T.A."/>
            <person name="Lane C.E."/>
        </authorList>
    </citation>
    <scope>NUCLEOTIDE SEQUENCE [LARGE SCALE GENOMIC DNA]</scope>
    <source>
        <strain evidence="6 7">ATCC 34112</strain>
    </source>
</reference>
<name>A0A1W0A5A9_9STRA</name>
<dbReference type="PANTHER" id="PTHR13326:SF21">
    <property type="entry name" value="PSEUDOURIDYLATE SYNTHASE PUS7L"/>
    <property type="match status" value="1"/>
</dbReference>
<gene>
    <name evidence="6" type="ORF">THRCLA_02411</name>
</gene>
<dbReference type="AlphaFoldDB" id="A0A1W0A5A9"/>
<dbReference type="Pfam" id="PF01142">
    <property type="entry name" value="TruD"/>
    <property type="match status" value="1"/>
</dbReference>
<keyword evidence="3" id="KW-0413">Isomerase</keyword>
<accession>A0A1W0A5A9</accession>
<proteinExistence type="inferred from homology"/>
<dbReference type="Proteomes" id="UP000243217">
    <property type="component" value="Unassembled WGS sequence"/>
</dbReference>
<dbReference type="GO" id="GO:0001522">
    <property type="term" value="P:pseudouridine synthesis"/>
    <property type="evidence" value="ECO:0007669"/>
    <property type="project" value="InterPro"/>
</dbReference>
<dbReference type="InterPro" id="IPR042214">
    <property type="entry name" value="TruD_catalytic"/>
</dbReference>
<sequence length="757" mass="86256">MAERSFRGGGRHRGGRGRGSFRGGRGGRGNVPWHRQEGYNDAVASSVDEADVGIRSFVSDVKGFNGLVKQRFSDFIVREVPIERTPIARLTELELPVQPKKNRSVHTMLYDAIESYLGISCEKSTSWKAKKENTNGEKASSEMQGIFDVLTKRLVEKFVANGQEGQLFAMKKDIKDFAAKIAECVGEEDAELLKSFLDQLVAAKSDEEKHDLVFYFQPIHVRELRTTIHTIIREYGRLVVADTTADTSGQNTVIRLRPTLKKGKRKDMDDRGSRRDSNWPHNRPDYVKFVLYKKNKETVDAMQHIGKILRLNDKLFSYAGTKDKRGLTTQWVTGYRISRETIATINQSKQYQKNYDQYPFLVGNFSYVKEPLTLGDLYGNQFGIVIRNIPNEITDQEISNAVNSWVTHGFVNYFGLQRFGTKSIPSHIVGRAFLRKDFKLVADLILGPKEGDASKIKEARVHFQQYKDVEAALRMFPPFLVAENAVLDGFSRFGIESYERAVRNIPVKLRMIYTHAYQSYVWNEAASYRLSHYSSTKPVVGDMVLRGAIEVDPEAEVEETKDENPAKKRRRIMESDIIFITEDNINEYSIEDVVLPVHGYTTYLPKNTVASIYERCTSQDGVDFKSLRRDQAPEFNLPGSYRNIIRKPEGARHEVKRYNDETIPLMQSEVDIMLNRPPVPSIPDGAYRAICLEFILRIDMTNIFCTDFNVESSSYATMAIRELLKQNSSIHVQLQLNDQAKPKSIPIGRPGFSLGKN</sequence>
<dbReference type="GO" id="GO:0005634">
    <property type="term" value="C:nucleus"/>
    <property type="evidence" value="ECO:0007669"/>
    <property type="project" value="TreeGrafter"/>
</dbReference>
<feature type="domain" description="TRUD" evidence="5">
    <location>
        <begin position="409"/>
        <end position="647"/>
    </location>
</feature>
<evidence type="ECO:0000259" key="5">
    <source>
        <dbReference type="PROSITE" id="PS50984"/>
    </source>
</evidence>
<dbReference type="PROSITE" id="PS50984">
    <property type="entry name" value="TRUD"/>
    <property type="match status" value="1"/>
</dbReference>
<dbReference type="PANTHER" id="PTHR13326">
    <property type="entry name" value="TRNA PSEUDOURIDINE SYNTHASE D"/>
    <property type="match status" value="1"/>
</dbReference>
<dbReference type="InterPro" id="IPR020119">
    <property type="entry name" value="PsdUridine_synth_TruD_CS"/>
</dbReference>
<evidence type="ECO:0000313" key="7">
    <source>
        <dbReference type="Proteomes" id="UP000243217"/>
    </source>
</evidence>
<dbReference type="PROSITE" id="PS01268">
    <property type="entry name" value="UPF0024"/>
    <property type="match status" value="1"/>
</dbReference>
<evidence type="ECO:0000256" key="1">
    <source>
        <dbReference type="ARBA" id="ARBA00007953"/>
    </source>
</evidence>
<dbReference type="STRING" id="74557.A0A1W0A5A9"/>
<keyword evidence="2" id="KW-0819">tRNA processing</keyword>
<dbReference type="PIRSF" id="PIRSF037016">
    <property type="entry name" value="Pseudouridin_synth_euk_prd"/>
    <property type="match status" value="1"/>
</dbReference>
<feature type="compositionally biased region" description="Basic and acidic residues" evidence="4">
    <location>
        <begin position="266"/>
        <end position="280"/>
    </location>
</feature>
<dbReference type="OrthoDB" id="447290at2759"/>
<feature type="compositionally biased region" description="Gly residues" evidence="4">
    <location>
        <begin position="17"/>
        <end position="29"/>
    </location>
</feature>
<dbReference type="NCBIfam" id="TIGR00094">
    <property type="entry name" value="tRNA_TruD_broad"/>
    <property type="match status" value="1"/>
</dbReference>
<evidence type="ECO:0000256" key="2">
    <source>
        <dbReference type="ARBA" id="ARBA00022694"/>
    </source>
</evidence>
<comment type="caution">
    <text evidence="6">The sequence shown here is derived from an EMBL/GenBank/DDBJ whole genome shotgun (WGS) entry which is preliminary data.</text>
</comment>
<dbReference type="GO" id="GO:0009982">
    <property type="term" value="F:pseudouridine synthase activity"/>
    <property type="evidence" value="ECO:0007669"/>
    <property type="project" value="InterPro"/>
</dbReference>
<protein>
    <submittedName>
        <fullName evidence="6">tRNA pseudouridine synthase D (TruD)</fullName>
    </submittedName>
</protein>
<evidence type="ECO:0000256" key="4">
    <source>
        <dbReference type="SAM" id="MobiDB-lite"/>
    </source>
</evidence>
<dbReference type="InterPro" id="IPR011760">
    <property type="entry name" value="PsdUridine_synth_TruD_insert"/>
</dbReference>
<dbReference type="CDD" id="cd02576">
    <property type="entry name" value="PseudoU_synth_ScPUS7"/>
    <property type="match status" value="1"/>
</dbReference>
<dbReference type="GO" id="GO:0008033">
    <property type="term" value="P:tRNA processing"/>
    <property type="evidence" value="ECO:0007669"/>
    <property type="project" value="UniProtKB-KW"/>
</dbReference>
<organism evidence="6 7">
    <name type="scientific">Thraustotheca clavata</name>
    <dbReference type="NCBI Taxonomy" id="74557"/>
    <lineage>
        <taxon>Eukaryota</taxon>
        <taxon>Sar</taxon>
        <taxon>Stramenopiles</taxon>
        <taxon>Oomycota</taxon>
        <taxon>Saprolegniomycetes</taxon>
        <taxon>Saprolegniales</taxon>
        <taxon>Achlyaceae</taxon>
        <taxon>Thraustotheca</taxon>
    </lineage>
</organism>
<comment type="similarity">
    <text evidence="1">Belongs to the pseudouridine synthase TruD family.</text>
</comment>
<dbReference type="GO" id="GO:0003723">
    <property type="term" value="F:RNA binding"/>
    <property type="evidence" value="ECO:0007669"/>
    <property type="project" value="InterPro"/>
</dbReference>
<dbReference type="InterPro" id="IPR020103">
    <property type="entry name" value="PsdUridine_synth_cat_dom_sf"/>
</dbReference>
<dbReference type="Gene3D" id="3.30.2350.20">
    <property type="entry name" value="TruD, catalytic domain"/>
    <property type="match status" value="2"/>
</dbReference>
<dbReference type="InterPro" id="IPR001656">
    <property type="entry name" value="PsdUridine_synth_TruD"/>
</dbReference>